<dbReference type="Proteomes" id="UP000694888">
    <property type="component" value="Unplaced"/>
</dbReference>
<evidence type="ECO:0000256" key="11">
    <source>
        <dbReference type="ARBA" id="ARBA00047682"/>
    </source>
</evidence>
<reference evidence="17" key="1">
    <citation type="submission" date="2025-08" db="UniProtKB">
        <authorList>
            <consortium name="RefSeq"/>
        </authorList>
    </citation>
    <scope>IDENTIFICATION</scope>
</reference>
<accession>A0ABM1A778</accession>
<dbReference type="InterPro" id="IPR017927">
    <property type="entry name" value="FAD-bd_FR_type"/>
</dbReference>
<evidence type="ECO:0000256" key="5">
    <source>
        <dbReference type="ARBA" id="ARBA00022723"/>
    </source>
</evidence>
<evidence type="ECO:0000256" key="3">
    <source>
        <dbReference type="ARBA" id="ARBA00022339"/>
    </source>
</evidence>
<dbReference type="CDD" id="cd06183">
    <property type="entry name" value="cyt_b5_reduct_like"/>
    <property type="match status" value="1"/>
</dbReference>
<keyword evidence="4" id="KW-0349">Heme</keyword>
<dbReference type="InterPro" id="IPR008333">
    <property type="entry name" value="Cbr1-like_FAD-bd_dom"/>
</dbReference>
<evidence type="ECO:0000256" key="12">
    <source>
        <dbReference type="SAM" id="MobiDB-lite"/>
    </source>
</evidence>
<dbReference type="Gene3D" id="2.60.40.790">
    <property type="match status" value="1"/>
</dbReference>
<dbReference type="InterPro" id="IPR001433">
    <property type="entry name" value="OxRdtase_FAD/NAD-bd"/>
</dbReference>
<comment type="similarity">
    <text evidence="1">Belongs to the flavoprotein pyridine nucleotide cytochrome reductase family.</text>
</comment>
<dbReference type="Gene3D" id="2.40.30.10">
    <property type="entry name" value="Translation factors"/>
    <property type="match status" value="1"/>
</dbReference>
<organism evidence="16 17">
    <name type="scientific">Aplysia californica</name>
    <name type="common">California sea hare</name>
    <dbReference type="NCBI Taxonomy" id="6500"/>
    <lineage>
        <taxon>Eukaryota</taxon>
        <taxon>Metazoa</taxon>
        <taxon>Spiralia</taxon>
        <taxon>Lophotrochozoa</taxon>
        <taxon>Mollusca</taxon>
        <taxon>Gastropoda</taxon>
        <taxon>Heterobranchia</taxon>
        <taxon>Euthyneura</taxon>
        <taxon>Tectipleura</taxon>
        <taxon>Aplysiida</taxon>
        <taxon>Aplysioidea</taxon>
        <taxon>Aplysiidae</taxon>
        <taxon>Aplysia</taxon>
    </lineage>
</organism>
<evidence type="ECO:0000259" key="15">
    <source>
        <dbReference type="PROSITE" id="PS51384"/>
    </source>
</evidence>
<dbReference type="Pfam" id="PF00173">
    <property type="entry name" value="Cyt-b5"/>
    <property type="match status" value="1"/>
</dbReference>
<evidence type="ECO:0000256" key="9">
    <source>
        <dbReference type="ARBA" id="ARBA00030883"/>
    </source>
</evidence>
<dbReference type="Gene3D" id="3.10.120.10">
    <property type="entry name" value="Cytochrome b5-like heme/steroid binding domain"/>
    <property type="match status" value="1"/>
</dbReference>
<feature type="domain" description="FAD-binding FR-type" evidence="15">
    <location>
        <begin position="266"/>
        <end position="378"/>
    </location>
</feature>
<protein>
    <recommendedName>
        <fullName evidence="3">Cytochrome b5 reductase 4</fullName>
        <ecNumber evidence="2">1.6.2.2</ecNumber>
    </recommendedName>
    <alternativeName>
        <fullName evidence="10">Flavohemoprotein b5/b5R</fullName>
    </alternativeName>
    <alternativeName>
        <fullName evidence="9">cb5/cb5R</fullName>
    </alternativeName>
</protein>
<dbReference type="InterPro" id="IPR039261">
    <property type="entry name" value="FNR_nucleotide-bd"/>
</dbReference>
<dbReference type="Pfam" id="PF00175">
    <property type="entry name" value="NAD_binding_1"/>
    <property type="match status" value="1"/>
</dbReference>
<dbReference type="PRINTS" id="PR00406">
    <property type="entry name" value="CYTB5RDTASE"/>
</dbReference>
<keyword evidence="7" id="KW-0408">Iron</keyword>
<evidence type="ECO:0000259" key="14">
    <source>
        <dbReference type="PROSITE" id="PS51203"/>
    </source>
</evidence>
<evidence type="ECO:0000313" key="17">
    <source>
        <dbReference type="RefSeq" id="XP_012942188.1"/>
    </source>
</evidence>
<feature type="compositionally biased region" description="Polar residues" evidence="12">
    <location>
        <begin position="145"/>
        <end position="154"/>
    </location>
</feature>
<dbReference type="PRINTS" id="PR00363">
    <property type="entry name" value="CYTOCHROMEB5"/>
</dbReference>
<dbReference type="PANTHER" id="PTHR46237">
    <property type="entry name" value="CYTOCHROME B5 REDUCTASE 4 FAMILY MEMBER"/>
    <property type="match status" value="1"/>
</dbReference>
<dbReference type="InterPro" id="IPR008978">
    <property type="entry name" value="HSP20-like_chaperone"/>
</dbReference>
<evidence type="ECO:0000256" key="1">
    <source>
        <dbReference type="ARBA" id="ARBA00006105"/>
    </source>
</evidence>
<dbReference type="SUPFAM" id="SSF52343">
    <property type="entry name" value="Ferredoxin reductase-like, C-terminal NADP-linked domain"/>
    <property type="match status" value="1"/>
</dbReference>
<dbReference type="Pfam" id="PF00970">
    <property type="entry name" value="FAD_binding_6"/>
    <property type="match status" value="1"/>
</dbReference>
<evidence type="ECO:0000256" key="8">
    <source>
        <dbReference type="ARBA" id="ARBA00023027"/>
    </source>
</evidence>
<comment type="catalytic activity">
    <reaction evidence="11">
        <text>2 Fe(III)-[cytochrome b5] + NADH = 2 Fe(II)-[cytochrome b5] + NAD(+) + H(+)</text>
        <dbReference type="Rhea" id="RHEA:46680"/>
        <dbReference type="Rhea" id="RHEA-COMP:10438"/>
        <dbReference type="Rhea" id="RHEA-COMP:10439"/>
        <dbReference type="ChEBI" id="CHEBI:15378"/>
        <dbReference type="ChEBI" id="CHEBI:29033"/>
        <dbReference type="ChEBI" id="CHEBI:29034"/>
        <dbReference type="ChEBI" id="CHEBI:57540"/>
        <dbReference type="ChEBI" id="CHEBI:57945"/>
        <dbReference type="EC" id="1.6.2.2"/>
    </reaction>
</comment>
<dbReference type="SUPFAM" id="SSF49764">
    <property type="entry name" value="HSP20-like chaperones"/>
    <property type="match status" value="1"/>
</dbReference>
<dbReference type="InterPro" id="IPR007052">
    <property type="entry name" value="CS_dom"/>
</dbReference>
<name>A0ABM1A778_APLCA</name>
<dbReference type="GeneID" id="101855969"/>
<feature type="region of interest" description="Disordered" evidence="12">
    <location>
        <begin position="135"/>
        <end position="162"/>
    </location>
</feature>
<gene>
    <name evidence="17" type="primary">LOC101855969</name>
</gene>
<dbReference type="Gene3D" id="3.40.50.80">
    <property type="entry name" value="Nucleotide-binding domain of ferredoxin-NADP reductase (FNR) module"/>
    <property type="match status" value="1"/>
</dbReference>
<dbReference type="InterPro" id="IPR017938">
    <property type="entry name" value="Riboflavin_synthase-like_b-brl"/>
</dbReference>
<sequence length="515" mass="57362">MMNRLRPGAPGLGQAESFTGRKKVTLAPGHSLMDWIRLGRAQGDLSGVAGNKRPVTSAELALHNTPKDIWMAIRGKAYNLTPYMEYHPGGVDELMRAAGKDGTELFDEIHNWVNVDSMLEKCFIGPVVAPENTFRAPAPKPLRTRQASVGSTGSAKPGIPAPSSDWYQSAEAVTVVVYSKWPELTTEAVIVTSHKGELMVEVVIKEFSFFIHVNPHKPLSDSCTVSVVSGKVQVTLRKVESGVNWPVLGEPLKLHQTYPRNKNLECRYHTYTCVNNKEVTHDTRLLTFRPPAGLRMITPVGHHLHIKNNVSGMEIARSYTVVVPSLTRPEEDPEVKSGQAVYLMIKSYKGGVISPWICNVKPGDKVQMSNYDGNFDVNMLKNVSHLVMFSAGTGFTSMIRVIRHALFNMSSSTFPVKLVFFNKTLKDILWKEQLDALAQANKRFSVSYVLSQETDPSWTGLRGRVNSQHMDMFVPKSSNPLLLICGQWAYNDSVECLAKIHGLQEEHIYIFSQNN</sequence>
<evidence type="ECO:0000256" key="10">
    <source>
        <dbReference type="ARBA" id="ARBA00031842"/>
    </source>
</evidence>
<evidence type="ECO:0000259" key="13">
    <source>
        <dbReference type="PROSITE" id="PS50255"/>
    </source>
</evidence>
<dbReference type="SUPFAM" id="SSF55856">
    <property type="entry name" value="Cytochrome b5-like heme/steroid binding domain"/>
    <property type="match status" value="1"/>
</dbReference>
<dbReference type="PROSITE" id="PS51384">
    <property type="entry name" value="FAD_FR"/>
    <property type="match status" value="1"/>
</dbReference>
<evidence type="ECO:0000256" key="4">
    <source>
        <dbReference type="ARBA" id="ARBA00022617"/>
    </source>
</evidence>
<evidence type="ECO:0000256" key="6">
    <source>
        <dbReference type="ARBA" id="ARBA00023002"/>
    </source>
</evidence>
<evidence type="ECO:0000256" key="2">
    <source>
        <dbReference type="ARBA" id="ARBA00012011"/>
    </source>
</evidence>
<feature type="domain" description="CS" evidence="14">
    <location>
        <begin position="159"/>
        <end position="249"/>
    </location>
</feature>
<keyword evidence="16" id="KW-1185">Reference proteome</keyword>
<dbReference type="InterPro" id="IPR018506">
    <property type="entry name" value="Cyt_B5_heme-BS"/>
</dbReference>
<dbReference type="InterPro" id="IPR001199">
    <property type="entry name" value="Cyt_B5-like_heme/steroid-bd"/>
</dbReference>
<dbReference type="InterPro" id="IPR051872">
    <property type="entry name" value="Cytochrome_b5/Flavoprotein_Rdt"/>
</dbReference>
<dbReference type="PANTHER" id="PTHR46237:SF1">
    <property type="entry name" value="CYTOCHROME B5 REDUCTASE 4"/>
    <property type="match status" value="1"/>
</dbReference>
<proteinExistence type="inferred from homology"/>
<dbReference type="PROSITE" id="PS00191">
    <property type="entry name" value="CYTOCHROME_B5_1"/>
    <property type="match status" value="1"/>
</dbReference>
<dbReference type="SMART" id="SM01117">
    <property type="entry name" value="Cyt-b5"/>
    <property type="match status" value="1"/>
</dbReference>
<dbReference type="SUPFAM" id="SSF63380">
    <property type="entry name" value="Riboflavin synthase domain-like"/>
    <property type="match status" value="1"/>
</dbReference>
<dbReference type="PROSITE" id="PS50255">
    <property type="entry name" value="CYTOCHROME_B5_2"/>
    <property type="match status" value="1"/>
</dbReference>
<evidence type="ECO:0000313" key="16">
    <source>
        <dbReference type="Proteomes" id="UP000694888"/>
    </source>
</evidence>
<dbReference type="RefSeq" id="XP_012942188.1">
    <property type="nucleotide sequence ID" value="XM_013086734.1"/>
</dbReference>
<evidence type="ECO:0000256" key="7">
    <source>
        <dbReference type="ARBA" id="ARBA00023004"/>
    </source>
</evidence>
<keyword evidence="8" id="KW-0520">NAD</keyword>
<dbReference type="EC" id="1.6.2.2" evidence="2"/>
<keyword evidence="5" id="KW-0479">Metal-binding</keyword>
<feature type="domain" description="Cytochrome b5 heme-binding" evidence="13">
    <location>
        <begin position="52"/>
        <end position="128"/>
    </location>
</feature>
<keyword evidence="6" id="KW-0560">Oxidoreductase</keyword>
<dbReference type="CDD" id="cd06466">
    <property type="entry name" value="p23_CS_SGT1_like"/>
    <property type="match status" value="1"/>
</dbReference>
<dbReference type="InterPro" id="IPR036400">
    <property type="entry name" value="Cyt_B5-like_heme/steroid_sf"/>
</dbReference>
<dbReference type="PROSITE" id="PS51203">
    <property type="entry name" value="CS"/>
    <property type="match status" value="1"/>
</dbReference>